<feature type="compositionally biased region" description="Low complexity" evidence="1">
    <location>
        <begin position="556"/>
        <end position="567"/>
    </location>
</feature>
<evidence type="ECO:0000259" key="2">
    <source>
        <dbReference type="PROSITE" id="PS50106"/>
    </source>
</evidence>
<organism evidence="3 4">
    <name type="scientific">Pogonophryne albipinna</name>
    <dbReference type="NCBI Taxonomy" id="1090488"/>
    <lineage>
        <taxon>Eukaryota</taxon>
        <taxon>Metazoa</taxon>
        <taxon>Chordata</taxon>
        <taxon>Craniata</taxon>
        <taxon>Vertebrata</taxon>
        <taxon>Euteleostomi</taxon>
        <taxon>Actinopterygii</taxon>
        <taxon>Neopterygii</taxon>
        <taxon>Teleostei</taxon>
        <taxon>Neoteleostei</taxon>
        <taxon>Acanthomorphata</taxon>
        <taxon>Eupercaria</taxon>
        <taxon>Perciformes</taxon>
        <taxon>Notothenioidei</taxon>
        <taxon>Pogonophryne</taxon>
    </lineage>
</organism>
<keyword evidence="4" id="KW-1185">Reference proteome</keyword>
<dbReference type="GO" id="GO:0045197">
    <property type="term" value="P:establishment or maintenance of epithelial cell apical/basal polarity"/>
    <property type="evidence" value="ECO:0007669"/>
    <property type="project" value="TreeGrafter"/>
</dbReference>
<feature type="compositionally biased region" description="Polar residues" evidence="1">
    <location>
        <begin position="727"/>
        <end position="740"/>
    </location>
</feature>
<dbReference type="GO" id="GO:0005912">
    <property type="term" value="C:adherens junction"/>
    <property type="evidence" value="ECO:0007669"/>
    <property type="project" value="TreeGrafter"/>
</dbReference>
<dbReference type="GO" id="GO:0035091">
    <property type="term" value="F:phosphatidylinositol binding"/>
    <property type="evidence" value="ECO:0007669"/>
    <property type="project" value="TreeGrafter"/>
</dbReference>
<dbReference type="GO" id="GO:0008104">
    <property type="term" value="P:intracellular protein localization"/>
    <property type="evidence" value="ECO:0007669"/>
    <property type="project" value="TreeGrafter"/>
</dbReference>
<feature type="compositionally biased region" description="Basic and acidic residues" evidence="1">
    <location>
        <begin position="816"/>
        <end position="825"/>
    </location>
</feature>
<feature type="compositionally biased region" description="Basic and acidic residues" evidence="1">
    <location>
        <begin position="252"/>
        <end position="261"/>
    </location>
</feature>
<feature type="region of interest" description="Disordered" evidence="1">
    <location>
        <begin position="626"/>
        <end position="714"/>
    </location>
</feature>
<feature type="compositionally biased region" description="Basic and acidic residues" evidence="1">
    <location>
        <begin position="865"/>
        <end position="875"/>
    </location>
</feature>
<feature type="compositionally biased region" description="Basic and acidic residues" evidence="1">
    <location>
        <begin position="840"/>
        <end position="858"/>
    </location>
</feature>
<evidence type="ECO:0000313" key="4">
    <source>
        <dbReference type="Proteomes" id="UP001219934"/>
    </source>
</evidence>
<feature type="compositionally biased region" description="Basic and acidic residues" evidence="1">
    <location>
        <begin position="665"/>
        <end position="682"/>
    </location>
</feature>
<dbReference type="FunFam" id="2.30.42.10:FF:000011">
    <property type="entry name" value="partitioning defective 3 homolog isoform X1"/>
    <property type="match status" value="1"/>
</dbReference>
<feature type="domain" description="PDZ" evidence="2">
    <location>
        <begin position="458"/>
        <end position="533"/>
    </location>
</feature>
<dbReference type="CDD" id="cd23059">
    <property type="entry name" value="PDZ3_Par3-like"/>
    <property type="match status" value="1"/>
</dbReference>
<dbReference type="PANTHER" id="PTHR16484">
    <property type="entry name" value="PARTITIONING DEFECTIVE 3 RELATED"/>
    <property type="match status" value="1"/>
</dbReference>
<evidence type="ECO:0000313" key="3">
    <source>
        <dbReference type="EMBL" id="KAJ4924398.1"/>
    </source>
</evidence>
<dbReference type="Pfam" id="PF00595">
    <property type="entry name" value="PDZ"/>
    <property type="match status" value="2"/>
</dbReference>
<dbReference type="CDD" id="cd23058">
    <property type="entry name" value="PDZ2_Par3-like"/>
    <property type="match status" value="1"/>
</dbReference>
<gene>
    <name evidence="3" type="ORF">JOQ06_000638</name>
</gene>
<feature type="compositionally biased region" description="Basic and acidic residues" evidence="1">
    <location>
        <begin position="269"/>
        <end position="279"/>
    </location>
</feature>
<dbReference type="FunFam" id="2.30.42.10:FF:000078">
    <property type="entry name" value="Partitioning defective 3 homolog B"/>
    <property type="match status" value="1"/>
</dbReference>
<dbReference type="InterPro" id="IPR052213">
    <property type="entry name" value="PAR3"/>
</dbReference>
<dbReference type="SUPFAM" id="SSF50156">
    <property type="entry name" value="PDZ domain-like"/>
    <property type="match status" value="3"/>
</dbReference>
<feature type="non-terminal residue" evidence="3">
    <location>
        <position position="1055"/>
    </location>
</feature>
<dbReference type="GO" id="GO:0030010">
    <property type="term" value="P:establishment of cell polarity"/>
    <property type="evidence" value="ECO:0007669"/>
    <property type="project" value="TreeGrafter"/>
</dbReference>
<feature type="region of interest" description="Disordered" evidence="1">
    <location>
        <begin position="727"/>
        <end position="939"/>
    </location>
</feature>
<dbReference type="SMART" id="SM00228">
    <property type="entry name" value="PDZ"/>
    <property type="match status" value="3"/>
</dbReference>
<feature type="region of interest" description="Disordered" evidence="1">
    <location>
        <begin position="235"/>
        <end position="344"/>
    </location>
</feature>
<dbReference type="AlphaFoldDB" id="A0AAD6AGK7"/>
<feature type="region of interest" description="Disordered" evidence="1">
    <location>
        <begin position="8"/>
        <end position="27"/>
    </location>
</feature>
<dbReference type="EMBL" id="JAPTMU010000023">
    <property type="protein sequence ID" value="KAJ4924398.1"/>
    <property type="molecule type" value="Genomic_DNA"/>
</dbReference>
<feature type="compositionally biased region" description="Basic residues" evidence="1">
    <location>
        <begin position="800"/>
        <end position="815"/>
    </location>
</feature>
<dbReference type="Proteomes" id="UP001219934">
    <property type="component" value="Unassembled WGS sequence"/>
</dbReference>
<dbReference type="GO" id="GO:0005938">
    <property type="term" value="C:cell cortex"/>
    <property type="evidence" value="ECO:0007669"/>
    <property type="project" value="TreeGrafter"/>
</dbReference>
<accession>A0AAD6AGK7</accession>
<dbReference type="GO" id="GO:0043296">
    <property type="term" value="C:apical junction complex"/>
    <property type="evidence" value="ECO:0007669"/>
    <property type="project" value="TreeGrafter"/>
</dbReference>
<name>A0AAD6AGK7_9TELE</name>
<protein>
    <recommendedName>
        <fullName evidence="2">PDZ domain-containing protein</fullName>
    </recommendedName>
</protein>
<dbReference type="PANTHER" id="PTHR16484:SF4">
    <property type="entry name" value="PARTITIONING DEFECTIVE 3 HOMOLOG B"/>
    <property type="match status" value="1"/>
</dbReference>
<comment type="caution">
    <text evidence="3">The sequence shown here is derived from an EMBL/GenBank/DDBJ whole genome shotgun (WGS) entry which is preliminary data.</text>
</comment>
<dbReference type="GO" id="GO:0051660">
    <property type="term" value="P:establishment of centrosome localization"/>
    <property type="evidence" value="ECO:0007669"/>
    <property type="project" value="TreeGrafter"/>
</dbReference>
<reference evidence="3" key="1">
    <citation type="submission" date="2022-11" db="EMBL/GenBank/DDBJ databases">
        <title>Chromosome-level genome of Pogonophryne albipinna.</title>
        <authorList>
            <person name="Jo E."/>
        </authorList>
    </citation>
    <scope>NUCLEOTIDE SEQUENCE</scope>
    <source>
        <strain evidence="3">SGF0006</strain>
        <tissue evidence="3">Muscle</tissue>
    </source>
</reference>
<dbReference type="InterPro" id="IPR036034">
    <property type="entry name" value="PDZ_sf"/>
</dbReference>
<feature type="compositionally biased region" description="Polar residues" evidence="1">
    <location>
        <begin position="17"/>
        <end position="27"/>
    </location>
</feature>
<dbReference type="GO" id="GO:0000226">
    <property type="term" value="P:microtubule cytoskeleton organization"/>
    <property type="evidence" value="ECO:0007669"/>
    <property type="project" value="TreeGrafter"/>
</dbReference>
<feature type="region of interest" description="Disordered" evidence="1">
    <location>
        <begin position="554"/>
        <end position="608"/>
    </location>
</feature>
<feature type="region of interest" description="Disordered" evidence="1">
    <location>
        <begin position="951"/>
        <end position="983"/>
    </location>
</feature>
<feature type="domain" description="PDZ" evidence="2">
    <location>
        <begin position="343"/>
        <end position="428"/>
    </location>
</feature>
<dbReference type="GO" id="GO:0007155">
    <property type="term" value="P:cell adhesion"/>
    <property type="evidence" value="ECO:0007669"/>
    <property type="project" value="TreeGrafter"/>
</dbReference>
<dbReference type="PROSITE" id="PS50106">
    <property type="entry name" value="PDZ"/>
    <property type="match status" value="2"/>
</dbReference>
<feature type="compositionally biased region" description="Polar residues" evidence="1">
    <location>
        <begin position="590"/>
        <end position="608"/>
    </location>
</feature>
<dbReference type="InterPro" id="IPR001478">
    <property type="entry name" value="PDZ"/>
</dbReference>
<evidence type="ECO:0000256" key="1">
    <source>
        <dbReference type="SAM" id="MobiDB-lite"/>
    </source>
</evidence>
<dbReference type="CDD" id="cd06691">
    <property type="entry name" value="PDZ1_Par3-like"/>
    <property type="match status" value="1"/>
</dbReference>
<feature type="compositionally biased region" description="Low complexity" evidence="1">
    <location>
        <begin position="292"/>
        <end position="326"/>
    </location>
</feature>
<dbReference type="GO" id="GO:0016324">
    <property type="term" value="C:apical plasma membrane"/>
    <property type="evidence" value="ECO:0007669"/>
    <property type="project" value="TreeGrafter"/>
</dbReference>
<dbReference type="Gene3D" id="2.30.42.10">
    <property type="match status" value="3"/>
</dbReference>
<sequence length="1055" mass="116036">LLAVFEVQRGRTESPRETLSNGYSSAAPSPEPLFYFPHLEYQEPMRAEIEVNEASLKANTPLLVRSSSDSVLTHYQARATPPPDNHSNRSPEPEINHVLKGALDRLRTDDPPAKMSQVNFNTLTRAVEFPGDWGPLGIHVIPYCSSLSGRTLGLHIKGIEENSRSKRENLFKPDESIVQINDTQLQDKTFAQAQEVFRQAMTSSSPVRLEVLPLANKPRYEKSLIGQLFTGDAKDAPAKLNSPMLLRAKNNSKTEPKRDAKPNTNLGVRRADARTRTPEPHVANPPMELRRGPGSLERGSSSPSSRAESSSPPRTRSQSPQSSRSPLPGLGNLTGRKGGKKLKIDLRKGTEGLGFTVVTRDSSVHGPGPILVKNILQRGAAVKDGRLQPGDHILEVNGVDMTGRSQEELVAMLRSTRQGESVSVVVARQEDIFLPRELKGEEEGSLVLEDGREQLMYEIPLNESGSAGLGVSLKGNKSRETGEDLGIFIKSIIHGGAANKDGRLSVNDQMIAVNGESLLGRSNHAAMETLRHSMSSEGNARGTIQLVVLRAPRQTASPAPNSNGSSAHPQYISNNQDSWGHSAYQGPSRVPNTEPTMNGGLNPTMANNNYVNSGSASFPAATTNGSYGHYGNEDEDYYYDDRFPPPPSSGSVEEMNRDSTQTPPRHSEFQKERHENADDNRPRNRASKSMDMVADESNMRSMRNEPPAGAALGPTLGLWKSSSLESLQTAVREQSRSHVQQPFHRPPPHMVRGANQSFRFAIDKSYDGPSEDDDDGSEQSSGQETPVSSSTRLDVDDGKKKKKTKGKKKEKKSKPKKESVDDPEKKTKKKGFGLLRFGKKKEDKSKDAGKSSKNKLEALSEEELDRIPDQRDGYEPRYATIESGHATPDSASFPDVEDDDSDPNYARISNFRPPPSPQAFVSRTPSPAPPTGGSNPLRASEEELDGLYAKVNKSRPPPTQADSDPRLQGQRREYQQNRAAPGYDELEAARRRALENDPSRFGAKGPDISLQSPLLSKLHCYMSLSLYRSGLRNHFIYLRTLRTPPRKSIAIYQTF</sequence>
<proteinExistence type="predicted"/>